<dbReference type="InterPro" id="IPR001227">
    <property type="entry name" value="Ac_transferase_dom_sf"/>
</dbReference>
<dbReference type="SMART" id="SM00823">
    <property type="entry name" value="PKS_PP"/>
    <property type="match status" value="1"/>
</dbReference>
<dbReference type="InterPro" id="IPR032821">
    <property type="entry name" value="PKS_assoc"/>
</dbReference>
<dbReference type="Gene3D" id="3.40.366.10">
    <property type="entry name" value="Malonyl-Coenzyme A Acyl Carrier Protein, domain 2"/>
    <property type="match status" value="1"/>
</dbReference>
<dbReference type="Gene3D" id="1.10.1200.10">
    <property type="entry name" value="ACP-like"/>
    <property type="match status" value="1"/>
</dbReference>
<sequence>MTAREPIAVVGLDCRFPGARDPKEYWDLLIQGRDGTGRVPQTRWDAARYHRTPSADGPQPGRANTLRGGFIDDPDAFDPGFFGISPREAAAMDPQQRLLLQCSWRAVEDAALAPADLAATDTGVFVGVMANEWACLHLTDYENITARHGSGNGYFMGANRVSYHLDLKGPSLAVDTACSSSLVAVHLALAALRSGECDYALAAGTNLIMTPAINIFYTQAGLSAPDGRCKPFSSAADGIGRAEGVAVLLLRRLGDALADRQPVYAVLNETRVNQDGRSNGITAPSRWSQQRLIEGAWRAAGVTADDIRFIEAHGTGTVLGDMIEAQALGRLTAERGAGGSIALGSVKGNFGHAEGAAGLAGLVKAVLALHHRTVPPSRYADEENPELQLPTRRLALLKAPQRLPSGTVHAAVSSFGMGGTNAHAVLSSPPRTPHRSSGRAPGVFTLSARTPERLRPNLLAQADALARQPADRLAQLCWTSNRVKSRLPHRVAVAAHDLPGLVRGLRAEAERHGRTQSGENPGRGTAAAPAVAFAFTGQGAQHAAMAASWYTASPVYARLLDEIDELLRPHVGRSLRDAILEGDEDFRRTGLAQPALFAVEYAMAGALADSGITPSFVIGHSIGEFAAACTAGALDAADAARLVARRGALMDALPDGGGMLAVPLDAAEAGSLLQGRPRLGLAAVNAPGRTVVAGDLAELAALRAALAERGVTARPLDVSHAFHSPLMLPVVDAFRRESAQLVPRTPGLPFYSTVHGRRSAAGEPLDADYWARQITAPVRFADAAAELLAAGPTHIVEIGPRAVLTPLLARLRQDAADDAAVSCHAAHPGEHAARCRPQQLLGELWCAGLSPRWDAVYTAEDQVPLRLPPYLFDDTFRAWRSAAPPRTAPELTASTPVIPQDAAAAAPPGRGRGESCPPATADDLPHSVGELTHRLVCRVGGHEPAAVHRGSRLHEDLGFDSIQVMELKARIEKELPRLGSLPVEDLLASLSTLGDLIDYLSECLLTDPGDATPDRPTADGAASTAPDRAPDPPVERLRDSLPEGTPS</sequence>
<dbReference type="InterPro" id="IPR014030">
    <property type="entry name" value="Ketoacyl_synth_N"/>
</dbReference>
<name>A0ABT6HHI9_9ACTN</name>
<keyword evidence="2" id="KW-0597">Phosphoprotein</keyword>
<feature type="region of interest" description="Disordered" evidence="6">
    <location>
        <begin position="901"/>
        <end position="920"/>
    </location>
</feature>
<feature type="domain" description="Carrier" evidence="7">
    <location>
        <begin position="926"/>
        <end position="1004"/>
    </location>
</feature>
<dbReference type="SMART" id="SM00827">
    <property type="entry name" value="PKS_AT"/>
    <property type="match status" value="1"/>
</dbReference>
<dbReference type="Proteomes" id="UP001223144">
    <property type="component" value="Unassembled WGS sequence"/>
</dbReference>
<feature type="domain" description="Ketosynthase family 3 (KS3)" evidence="8">
    <location>
        <begin position="4"/>
        <end position="428"/>
    </location>
</feature>
<dbReference type="Gene3D" id="3.30.70.3290">
    <property type="match status" value="1"/>
</dbReference>
<dbReference type="SMART" id="SM00825">
    <property type="entry name" value="PKS_KS"/>
    <property type="match status" value="1"/>
</dbReference>
<dbReference type="PANTHER" id="PTHR43775">
    <property type="entry name" value="FATTY ACID SYNTHASE"/>
    <property type="match status" value="1"/>
</dbReference>
<evidence type="ECO:0000259" key="8">
    <source>
        <dbReference type="PROSITE" id="PS52004"/>
    </source>
</evidence>
<keyword evidence="5" id="KW-0012">Acyltransferase</keyword>
<gene>
    <name evidence="9" type="ORF">QCN29_04485</name>
</gene>
<evidence type="ECO:0000256" key="4">
    <source>
        <dbReference type="ARBA" id="ARBA00023194"/>
    </source>
</evidence>
<dbReference type="InterPro" id="IPR020806">
    <property type="entry name" value="PKS_PP-bd"/>
</dbReference>
<evidence type="ECO:0000256" key="3">
    <source>
        <dbReference type="ARBA" id="ARBA00022679"/>
    </source>
</evidence>
<dbReference type="Pfam" id="PF00698">
    <property type="entry name" value="Acyl_transf_1"/>
    <property type="match status" value="1"/>
</dbReference>
<keyword evidence="10" id="KW-1185">Reference proteome</keyword>
<keyword evidence="3" id="KW-0808">Transferase</keyword>
<dbReference type="Pfam" id="PF00109">
    <property type="entry name" value="ketoacyl-synt"/>
    <property type="match status" value="1"/>
</dbReference>
<keyword evidence="1" id="KW-0596">Phosphopantetheine</keyword>
<dbReference type="PROSITE" id="PS52004">
    <property type="entry name" value="KS3_2"/>
    <property type="match status" value="1"/>
</dbReference>
<dbReference type="SUPFAM" id="SSF52151">
    <property type="entry name" value="FabD/lysophospholipase-like"/>
    <property type="match status" value="1"/>
</dbReference>
<dbReference type="Pfam" id="PF02801">
    <property type="entry name" value="Ketoacyl-synt_C"/>
    <property type="match status" value="1"/>
</dbReference>
<proteinExistence type="predicted"/>
<dbReference type="InterPro" id="IPR020841">
    <property type="entry name" value="PKS_Beta-ketoAc_synthase_dom"/>
</dbReference>
<organism evidence="9 10">
    <name type="scientific">Streptomyces chengmaiensis</name>
    <dbReference type="NCBI Taxonomy" id="3040919"/>
    <lineage>
        <taxon>Bacteria</taxon>
        <taxon>Bacillati</taxon>
        <taxon>Actinomycetota</taxon>
        <taxon>Actinomycetes</taxon>
        <taxon>Kitasatosporales</taxon>
        <taxon>Streptomycetaceae</taxon>
        <taxon>Streptomyces</taxon>
    </lineage>
</organism>
<dbReference type="SUPFAM" id="SSF53901">
    <property type="entry name" value="Thiolase-like"/>
    <property type="match status" value="1"/>
</dbReference>
<dbReference type="InterPro" id="IPR014043">
    <property type="entry name" value="Acyl_transferase_dom"/>
</dbReference>
<evidence type="ECO:0000259" key="7">
    <source>
        <dbReference type="PROSITE" id="PS50075"/>
    </source>
</evidence>
<accession>A0ABT6HHI9</accession>
<protein>
    <submittedName>
        <fullName evidence="9">Beta-ketoacyl synthase N-terminal-like domain-containing protein</fullName>
    </submittedName>
</protein>
<dbReference type="PANTHER" id="PTHR43775:SF37">
    <property type="entry name" value="SI:DKEY-61P9.11"/>
    <property type="match status" value="1"/>
</dbReference>
<dbReference type="Gene3D" id="3.40.47.10">
    <property type="match status" value="1"/>
</dbReference>
<dbReference type="RefSeq" id="WP_279926356.1">
    <property type="nucleotide sequence ID" value="NZ_JARWBG010000003.1"/>
</dbReference>
<evidence type="ECO:0000313" key="9">
    <source>
        <dbReference type="EMBL" id="MDH2388056.1"/>
    </source>
</evidence>
<dbReference type="InterPro" id="IPR050091">
    <property type="entry name" value="PKS_NRPS_Biosynth_Enz"/>
</dbReference>
<dbReference type="InterPro" id="IPR014031">
    <property type="entry name" value="Ketoacyl_synth_C"/>
</dbReference>
<dbReference type="PROSITE" id="PS00606">
    <property type="entry name" value="KS3_1"/>
    <property type="match status" value="1"/>
</dbReference>
<dbReference type="EMBL" id="JARWBG010000003">
    <property type="protein sequence ID" value="MDH2388056.1"/>
    <property type="molecule type" value="Genomic_DNA"/>
</dbReference>
<evidence type="ECO:0000256" key="5">
    <source>
        <dbReference type="ARBA" id="ARBA00023315"/>
    </source>
</evidence>
<keyword evidence="4" id="KW-0045">Antibiotic biosynthesis</keyword>
<dbReference type="InterPro" id="IPR016035">
    <property type="entry name" value="Acyl_Trfase/lysoPLipase"/>
</dbReference>
<evidence type="ECO:0000313" key="10">
    <source>
        <dbReference type="Proteomes" id="UP001223144"/>
    </source>
</evidence>
<dbReference type="PROSITE" id="PS50075">
    <property type="entry name" value="CARRIER"/>
    <property type="match status" value="1"/>
</dbReference>
<dbReference type="SUPFAM" id="SSF55048">
    <property type="entry name" value="Probable ACP-binding domain of malonyl-CoA ACP transacylase"/>
    <property type="match status" value="1"/>
</dbReference>
<dbReference type="InterPro" id="IPR016039">
    <property type="entry name" value="Thiolase-like"/>
</dbReference>
<feature type="compositionally biased region" description="Basic and acidic residues" evidence="6">
    <location>
        <begin position="1028"/>
        <end position="1041"/>
    </location>
</feature>
<comment type="caution">
    <text evidence="9">The sequence shown here is derived from an EMBL/GenBank/DDBJ whole genome shotgun (WGS) entry which is preliminary data.</text>
</comment>
<dbReference type="CDD" id="cd00833">
    <property type="entry name" value="PKS"/>
    <property type="match status" value="1"/>
</dbReference>
<evidence type="ECO:0000256" key="6">
    <source>
        <dbReference type="SAM" id="MobiDB-lite"/>
    </source>
</evidence>
<evidence type="ECO:0000256" key="1">
    <source>
        <dbReference type="ARBA" id="ARBA00022450"/>
    </source>
</evidence>
<dbReference type="InterPro" id="IPR018201">
    <property type="entry name" value="Ketoacyl_synth_AS"/>
</dbReference>
<dbReference type="SUPFAM" id="SSF47336">
    <property type="entry name" value="ACP-like"/>
    <property type="match status" value="1"/>
</dbReference>
<evidence type="ECO:0000256" key="2">
    <source>
        <dbReference type="ARBA" id="ARBA00022553"/>
    </source>
</evidence>
<feature type="region of interest" description="Disordered" evidence="6">
    <location>
        <begin position="1008"/>
        <end position="1047"/>
    </location>
</feature>
<dbReference type="InterPro" id="IPR009081">
    <property type="entry name" value="PP-bd_ACP"/>
</dbReference>
<dbReference type="Pfam" id="PF16197">
    <property type="entry name" value="KAsynt_C_assoc"/>
    <property type="match status" value="1"/>
</dbReference>
<dbReference type="Pfam" id="PF00550">
    <property type="entry name" value="PP-binding"/>
    <property type="match status" value="1"/>
</dbReference>
<dbReference type="InterPro" id="IPR016036">
    <property type="entry name" value="Malonyl_transacylase_ACP-bd"/>
</dbReference>
<dbReference type="InterPro" id="IPR036736">
    <property type="entry name" value="ACP-like_sf"/>
</dbReference>
<reference evidence="9 10" key="1">
    <citation type="submission" date="2023-04" db="EMBL/GenBank/DDBJ databases">
        <title>Streptomyces chengmaiensis sp. nov. isolated from the stem of mangrove plant in Hainan.</title>
        <authorList>
            <person name="Huang X."/>
            <person name="Zhou S."/>
            <person name="Chu X."/>
            <person name="Xie Y."/>
            <person name="Lin Y."/>
        </authorList>
    </citation>
    <scope>NUCLEOTIDE SEQUENCE [LARGE SCALE GENOMIC DNA]</scope>
    <source>
        <strain evidence="9 10">HNM0663</strain>
    </source>
</reference>